<keyword evidence="1 3" id="KW-0808">Transferase</keyword>
<dbReference type="STRING" id="869209.Tresu_0947"/>
<dbReference type="CDD" id="cd03801">
    <property type="entry name" value="GT4_PimA-like"/>
    <property type="match status" value="1"/>
</dbReference>
<proteinExistence type="predicted"/>
<evidence type="ECO:0000313" key="4">
    <source>
        <dbReference type="Proteomes" id="UP000006852"/>
    </source>
</evidence>
<dbReference type="SUPFAM" id="SSF53756">
    <property type="entry name" value="UDP-Glycosyltransferase/glycogen phosphorylase"/>
    <property type="match status" value="1"/>
</dbReference>
<dbReference type="RefSeq" id="WP_013701159.1">
    <property type="nucleotide sequence ID" value="NC_015385.1"/>
</dbReference>
<dbReference type="Proteomes" id="UP000006852">
    <property type="component" value="Chromosome"/>
</dbReference>
<dbReference type="KEGG" id="tsu:Tresu_0947"/>
<reference evidence="4" key="2">
    <citation type="submission" date="2011-04" db="EMBL/GenBank/DDBJ databases">
        <title>The complete genome of chromosome of Treponema succinifaciens DSM 2489.</title>
        <authorList>
            <person name="Lucas S."/>
            <person name="Copeland A."/>
            <person name="Lapidus A."/>
            <person name="Bruce D."/>
            <person name="Goodwin L."/>
            <person name="Pitluck S."/>
            <person name="Peters L."/>
            <person name="Kyrpides N."/>
            <person name="Mavromatis K."/>
            <person name="Ivanova N."/>
            <person name="Ovchinnikova G."/>
            <person name="Teshima H."/>
            <person name="Detter J.C."/>
            <person name="Tapia R."/>
            <person name="Han C."/>
            <person name="Land M."/>
            <person name="Hauser L."/>
            <person name="Markowitz V."/>
            <person name="Cheng J.-F."/>
            <person name="Hugenholtz P."/>
            <person name="Woyke T."/>
            <person name="Wu D."/>
            <person name="Gronow S."/>
            <person name="Wellnitz S."/>
            <person name="Brambilla E."/>
            <person name="Klenk H.-P."/>
            <person name="Eisen J.A."/>
        </authorList>
    </citation>
    <scope>NUCLEOTIDE SEQUENCE [LARGE SCALE GENOMIC DNA]</scope>
    <source>
        <strain evidence="4">ATCC 33096 / DSM 2489 / 6091</strain>
    </source>
</reference>
<accession>F2NRP9</accession>
<protein>
    <submittedName>
        <fullName evidence="3">Glycosyl transferase group 1</fullName>
    </submittedName>
</protein>
<dbReference type="Gene3D" id="3.40.50.11090">
    <property type="match status" value="1"/>
</dbReference>
<dbReference type="GeneID" id="302998114"/>
<evidence type="ECO:0000259" key="2">
    <source>
        <dbReference type="Pfam" id="PF00534"/>
    </source>
</evidence>
<dbReference type="eggNOG" id="COG0438">
    <property type="taxonomic scope" value="Bacteria"/>
</dbReference>
<dbReference type="Gene3D" id="3.40.50.2000">
    <property type="entry name" value="Glycogen Phosphorylase B"/>
    <property type="match status" value="1"/>
</dbReference>
<dbReference type="OrthoDB" id="9797829at2"/>
<reference evidence="3 4" key="1">
    <citation type="journal article" date="2011" name="Stand. Genomic Sci.">
        <title>Complete genome sequence of Treponema succinifaciens type strain (6091).</title>
        <authorList>
            <person name="Han C."/>
            <person name="Gronow S."/>
            <person name="Teshima H."/>
            <person name="Lapidus A."/>
            <person name="Nolan M."/>
            <person name="Lucas S."/>
            <person name="Hammon N."/>
            <person name="Deshpande S."/>
            <person name="Cheng J.F."/>
            <person name="Zeytun A."/>
            <person name="Tapia R."/>
            <person name="Goodwin L."/>
            <person name="Pitluck S."/>
            <person name="Liolios K."/>
            <person name="Pagani I."/>
            <person name="Ivanova N."/>
            <person name="Mavromatis K."/>
            <person name="Mikhailova N."/>
            <person name="Huntemann M."/>
            <person name="Pati A."/>
            <person name="Chen A."/>
            <person name="Palaniappan K."/>
            <person name="Land M."/>
            <person name="Hauser L."/>
            <person name="Brambilla E.M."/>
            <person name="Rohde M."/>
            <person name="Goker M."/>
            <person name="Woyke T."/>
            <person name="Bristow J."/>
            <person name="Eisen J.A."/>
            <person name="Markowitz V."/>
            <person name="Hugenholtz P."/>
            <person name="Kyrpides N.C."/>
            <person name="Klenk H.P."/>
            <person name="Detter J.C."/>
        </authorList>
    </citation>
    <scope>NUCLEOTIDE SEQUENCE [LARGE SCALE GENOMIC DNA]</scope>
    <source>
        <strain evidence="4">ATCC 33096 / DSM 2489 / 6091</strain>
    </source>
</reference>
<organism evidence="3 4">
    <name type="scientific">Treponema succinifaciens (strain ATCC 33096 / DSM 2489 / 6091)</name>
    <dbReference type="NCBI Taxonomy" id="869209"/>
    <lineage>
        <taxon>Bacteria</taxon>
        <taxon>Pseudomonadati</taxon>
        <taxon>Spirochaetota</taxon>
        <taxon>Spirochaetia</taxon>
        <taxon>Spirochaetales</taxon>
        <taxon>Treponemataceae</taxon>
        <taxon>Treponema</taxon>
    </lineage>
</organism>
<evidence type="ECO:0000313" key="3">
    <source>
        <dbReference type="EMBL" id="AEB13867.1"/>
    </source>
</evidence>
<sequence length="363" mass="41648">MKENCLTAKSISFFMPGSGKNPSGGYKVVYEQANRLVMDGWEVYIVYPVHTFIRKITLRNVLGTVNRYLKGFLGNNFKAKWFDLDSRIHEIKVFSLKEHNVPKSNFYCATSLETSYYLNEYKIPADNKIYYIQGYETWNVPEPYTSNSYKFEMKKIAIAPYLVEKVKASGSEVSFIPNGFDFNIFGIDNPIENRNPHIGMMMYASNNDIKRCSDMIAAFEKVKINIPDLKVLVFGVPERPKNLPDWFEYYQQPEKSLLRKLYNTAAVFVAASRTEGMALPPAEAFICGCALCCTNIGGFGIYAIEDKTALLSPVFDIDKLAENIIFLMTHDDVRIQFAKTGNELMRQFTWEKAFEKFKKVVEI</sequence>
<dbReference type="AlphaFoldDB" id="F2NRP9"/>
<gene>
    <name evidence="3" type="ordered locus">Tresu_0947</name>
</gene>
<dbReference type="EMBL" id="CP002631">
    <property type="protein sequence ID" value="AEB13867.1"/>
    <property type="molecule type" value="Genomic_DNA"/>
</dbReference>
<dbReference type="Pfam" id="PF00534">
    <property type="entry name" value="Glycos_transf_1"/>
    <property type="match status" value="1"/>
</dbReference>
<dbReference type="HOGENOM" id="CLU_009583_43_0_12"/>
<dbReference type="PANTHER" id="PTHR46401">
    <property type="entry name" value="GLYCOSYLTRANSFERASE WBBK-RELATED"/>
    <property type="match status" value="1"/>
</dbReference>
<keyword evidence="4" id="KW-1185">Reference proteome</keyword>
<dbReference type="GO" id="GO:0009103">
    <property type="term" value="P:lipopolysaccharide biosynthetic process"/>
    <property type="evidence" value="ECO:0007669"/>
    <property type="project" value="TreeGrafter"/>
</dbReference>
<dbReference type="InterPro" id="IPR001296">
    <property type="entry name" value="Glyco_trans_1"/>
</dbReference>
<dbReference type="PANTHER" id="PTHR46401:SF2">
    <property type="entry name" value="GLYCOSYLTRANSFERASE WBBK-RELATED"/>
    <property type="match status" value="1"/>
</dbReference>
<name>F2NRP9_TRES6</name>
<dbReference type="GO" id="GO:0016757">
    <property type="term" value="F:glycosyltransferase activity"/>
    <property type="evidence" value="ECO:0007669"/>
    <property type="project" value="InterPro"/>
</dbReference>
<feature type="domain" description="Glycosyl transferase family 1" evidence="2">
    <location>
        <begin position="210"/>
        <end position="341"/>
    </location>
</feature>
<evidence type="ECO:0000256" key="1">
    <source>
        <dbReference type="ARBA" id="ARBA00022679"/>
    </source>
</evidence>